<evidence type="ECO:0000313" key="3">
    <source>
        <dbReference type="Proteomes" id="UP001527090"/>
    </source>
</evidence>
<organism evidence="2 3">
    <name type="scientific">Paenibacillus alvei</name>
    <name type="common">Bacillus alvei</name>
    <dbReference type="NCBI Taxonomy" id="44250"/>
    <lineage>
        <taxon>Bacteria</taxon>
        <taxon>Bacillati</taxon>
        <taxon>Bacillota</taxon>
        <taxon>Bacilli</taxon>
        <taxon>Bacillales</taxon>
        <taxon>Paenibacillaceae</taxon>
        <taxon>Paenibacillus</taxon>
    </lineage>
</organism>
<dbReference type="GO" id="GO:0003677">
    <property type="term" value="F:DNA binding"/>
    <property type="evidence" value="ECO:0007669"/>
    <property type="project" value="UniProtKB-KW"/>
</dbReference>
<feature type="region of interest" description="Disordered" evidence="1">
    <location>
        <begin position="1"/>
        <end position="28"/>
    </location>
</feature>
<keyword evidence="3" id="KW-1185">Reference proteome</keyword>
<dbReference type="Proteomes" id="UP001527090">
    <property type="component" value="Unassembled WGS sequence"/>
</dbReference>
<sequence length="258" mass="28903">MSIREKLKQREEKRDQAANGGSNGNLPEGVTRYVRLGQELKDGKTFVLLADPDKWFFYYTHEDGDFATRSTYVRKHTCLHSPHGIGEDFTKFEKPDKTACISCAAKAKRKLYFMVPVFDPEYNEWRVLDLKEFHASNIIGDYDKLEKAAKKFQKDYTLVGDAVVIGKTSDGKSYEMSSGDLEEQVLEAAKKLLGQTIDYAELANFREVDDIAKILSEATEEAKLDKSVLGVAATPAPANEPFADDGKPIDISADDLPF</sequence>
<evidence type="ECO:0000313" key="2">
    <source>
        <dbReference type="EMBL" id="MCY9532930.1"/>
    </source>
</evidence>
<keyword evidence="2" id="KW-0238">DNA-binding</keyword>
<name>A0ABT4EH39_PAEAL</name>
<dbReference type="RefSeq" id="WP_268633008.1">
    <property type="nucleotide sequence ID" value="NZ_JAMDLY010000024.1"/>
</dbReference>
<feature type="compositionally biased region" description="Basic and acidic residues" evidence="1">
    <location>
        <begin position="1"/>
        <end position="16"/>
    </location>
</feature>
<reference evidence="2 3" key="1">
    <citation type="submission" date="2022-05" db="EMBL/GenBank/DDBJ databases">
        <title>Genome Sequencing of Bee-Associated Microbes.</title>
        <authorList>
            <person name="Dunlap C."/>
        </authorList>
    </citation>
    <scope>NUCLEOTIDE SEQUENCE [LARGE SCALE GENOMIC DNA]</scope>
    <source>
        <strain evidence="2 3">NRRL NRS-750</strain>
    </source>
</reference>
<comment type="caution">
    <text evidence="2">The sequence shown here is derived from an EMBL/GenBank/DDBJ whole genome shotgun (WGS) entry which is preliminary data.</text>
</comment>
<accession>A0ABT4EH39</accession>
<evidence type="ECO:0000256" key="1">
    <source>
        <dbReference type="SAM" id="MobiDB-lite"/>
    </source>
</evidence>
<proteinExistence type="predicted"/>
<dbReference type="EMBL" id="JAMDLY010000024">
    <property type="protein sequence ID" value="MCY9532930.1"/>
    <property type="molecule type" value="Genomic_DNA"/>
</dbReference>
<gene>
    <name evidence="2" type="ORF">M5X04_26840</name>
</gene>
<feature type="region of interest" description="Disordered" evidence="1">
    <location>
        <begin position="235"/>
        <end position="258"/>
    </location>
</feature>
<protein>
    <submittedName>
        <fullName evidence="2">Single-stranded DNA-binding protein</fullName>
    </submittedName>
</protein>